<name>A0AAX4J8X6_9MICR</name>
<keyword evidence="1" id="KW-0732">Signal</keyword>
<accession>A0AAX4J8X6</accession>
<sequence length="228" mass="26458">MFFVYFFLFYRIVLSTSLTKTTEVIVRNLEDKCIVICKEDNYISSIFSLEKLVLRLRTDPKSLMIFNLDRKILTLMYLQFPCTIEGYNKNGKLVLNMCVENAKHLCIGFKNNPNAAFQFISESIMYYTNTLDFKLQAGNAFRSATTDNIKMALLSTPEEKTFIAKENDKYVLYQENNDNKFPRLSIDESSPNALISHGTRKRKIKFNNTKDLVITFSFSESCEEPLDD</sequence>
<feature type="chain" id="PRO_5043769226" evidence="1">
    <location>
        <begin position="16"/>
        <end position="228"/>
    </location>
</feature>
<dbReference type="KEGG" id="vnx:VNE69_01301"/>
<dbReference type="AlphaFoldDB" id="A0AAX4J8X6"/>
<evidence type="ECO:0000256" key="1">
    <source>
        <dbReference type="SAM" id="SignalP"/>
    </source>
</evidence>
<feature type="signal peptide" evidence="1">
    <location>
        <begin position="1"/>
        <end position="15"/>
    </location>
</feature>
<gene>
    <name evidence="2" type="ORF">VNE69_01301</name>
</gene>
<dbReference type="RefSeq" id="XP_065328508.1">
    <property type="nucleotide sequence ID" value="XM_065472436.1"/>
</dbReference>
<organism evidence="2 3">
    <name type="scientific">Vairimorpha necatrix</name>
    <dbReference type="NCBI Taxonomy" id="6039"/>
    <lineage>
        <taxon>Eukaryota</taxon>
        <taxon>Fungi</taxon>
        <taxon>Fungi incertae sedis</taxon>
        <taxon>Microsporidia</taxon>
        <taxon>Nosematidae</taxon>
        <taxon>Vairimorpha</taxon>
    </lineage>
</organism>
<dbReference type="Proteomes" id="UP001334084">
    <property type="component" value="Chromosome 1"/>
</dbReference>
<evidence type="ECO:0000313" key="2">
    <source>
        <dbReference type="EMBL" id="WUR02363.1"/>
    </source>
</evidence>
<keyword evidence="3" id="KW-1185">Reference proteome</keyword>
<proteinExistence type="predicted"/>
<dbReference type="EMBL" id="CP142726">
    <property type="protein sequence ID" value="WUR02363.1"/>
    <property type="molecule type" value="Genomic_DNA"/>
</dbReference>
<reference evidence="2" key="1">
    <citation type="journal article" date="2024" name="BMC Genomics">
        <title>Functional annotation of a divergent genome using sequence and structure-based similarity.</title>
        <authorList>
            <person name="Svedberg D."/>
            <person name="Winiger R.R."/>
            <person name="Berg A."/>
            <person name="Sharma H."/>
            <person name="Tellgren-Roth C."/>
            <person name="Debrunner-Vossbrinck B.A."/>
            <person name="Vossbrinck C.R."/>
            <person name="Barandun J."/>
        </authorList>
    </citation>
    <scope>NUCLEOTIDE SEQUENCE</scope>
    <source>
        <strain evidence="2">Illinois isolate</strain>
    </source>
</reference>
<dbReference type="GeneID" id="90540165"/>
<protein>
    <submittedName>
        <fullName evidence="2">SP-containing protein</fullName>
    </submittedName>
</protein>
<evidence type="ECO:0000313" key="3">
    <source>
        <dbReference type="Proteomes" id="UP001334084"/>
    </source>
</evidence>